<organism evidence="1 2">
    <name type="scientific">Stenotrophomonas rhizophila</name>
    <dbReference type="NCBI Taxonomy" id="216778"/>
    <lineage>
        <taxon>Bacteria</taxon>
        <taxon>Pseudomonadati</taxon>
        <taxon>Pseudomonadota</taxon>
        <taxon>Gammaproteobacteria</taxon>
        <taxon>Lysobacterales</taxon>
        <taxon>Lysobacteraceae</taxon>
        <taxon>Stenotrophomonas</taxon>
    </lineage>
</organism>
<sequence>MASSDASYDLDANILLAFAVKTPDRDEQAKVLCDLFTEAISEHASRQDPVRYELVKTTIKHRPKSDHPMGWNAFDVKVQLKDYKFADVRNLPSIEFDVAAPEKLGDAAIAPLHLDGHEVFAYTLERIAGEKLRAFLSSLPTYRAKVKKPGDAVRVKDLYDIAKILRARPIDDRKFWWDACEEFLLACESRHVDCAGIASFAEEIAITRASYEADTTLPSDVSFEEAWNSLKCVIEYWESKGTFPVEHPLPGNS</sequence>
<gene>
    <name evidence="1" type="ORF">QE424_003367</name>
</gene>
<dbReference type="Proteomes" id="UP001226084">
    <property type="component" value="Unassembled WGS sequence"/>
</dbReference>
<protein>
    <submittedName>
        <fullName evidence="1">Uncharacterized protein</fullName>
    </submittedName>
</protein>
<name>A0AAP5EG62_9GAMM</name>
<dbReference type="EMBL" id="JAUTAS010000001">
    <property type="protein sequence ID" value="MDQ1110208.1"/>
    <property type="molecule type" value="Genomic_DNA"/>
</dbReference>
<dbReference type="AlphaFoldDB" id="A0AAP5EG62"/>
<accession>A0AAP5EG62</accession>
<reference evidence="1" key="1">
    <citation type="submission" date="2023-07" db="EMBL/GenBank/DDBJ databases">
        <title>Functional and genomic diversity of the sorghum phyllosphere microbiome.</title>
        <authorList>
            <person name="Shade A."/>
        </authorList>
    </citation>
    <scope>NUCLEOTIDE SEQUENCE</scope>
    <source>
        <strain evidence="1">SORGH_AS_0457</strain>
    </source>
</reference>
<dbReference type="InterPro" id="IPR014942">
    <property type="entry name" value="AbiEii"/>
</dbReference>
<evidence type="ECO:0000313" key="2">
    <source>
        <dbReference type="Proteomes" id="UP001226084"/>
    </source>
</evidence>
<proteinExistence type="predicted"/>
<evidence type="ECO:0000313" key="1">
    <source>
        <dbReference type="EMBL" id="MDQ1110208.1"/>
    </source>
</evidence>
<comment type="caution">
    <text evidence="1">The sequence shown here is derived from an EMBL/GenBank/DDBJ whole genome shotgun (WGS) entry which is preliminary data.</text>
</comment>
<dbReference type="RefSeq" id="WP_307107639.1">
    <property type="nucleotide sequence ID" value="NZ_JAUTAS010000001.1"/>
</dbReference>
<dbReference type="Pfam" id="PF08843">
    <property type="entry name" value="AbiEii"/>
    <property type="match status" value="1"/>
</dbReference>